<dbReference type="RefSeq" id="XP_011400929.1">
    <property type="nucleotide sequence ID" value="XM_011402627.1"/>
</dbReference>
<dbReference type="EMBL" id="KL662159">
    <property type="protein sequence ID" value="KFM27922.1"/>
    <property type="molecule type" value="Genomic_DNA"/>
</dbReference>
<sequence length="82" mass="8987">MGSIQWAMRGPKSRAGLMATPVGPPSTSTMRKMKKARVNPNCASNSPLDGSYSWFPRAAIMLAMTSRVIVPMNSQRKFQWGA</sequence>
<feature type="region of interest" description="Disordered" evidence="1">
    <location>
        <begin position="1"/>
        <end position="42"/>
    </location>
</feature>
<protein>
    <submittedName>
        <fullName evidence="2">Uncharacterized protein</fullName>
    </submittedName>
</protein>
<organism evidence="2 3">
    <name type="scientific">Auxenochlorella protothecoides</name>
    <name type="common">Green microalga</name>
    <name type="synonym">Chlorella protothecoides</name>
    <dbReference type="NCBI Taxonomy" id="3075"/>
    <lineage>
        <taxon>Eukaryota</taxon>
        <taxon>Viridiplantae</taxon>
        <taxon>Chlorophyta</taxon>
        <taxon>core chlorophytes</taxon>
        <taxon>Trebouxiophyceae</taxon>
        <taxon>Chlorellales</taxon>
        <taxon>Chlorellaceae</taxon>
        <taxon>Auxenochlorella</taxon>
    </lineage>
</organism>
<reference evidence="2 3" key="1">
    <citation type="journal article" date="2014" name="BMC Genomics">
        <title>Oil accumulation mechanisms of the oleaginous microalga Chlorella protothecoides revealed through its genome, transcriptomes, and proteomes.</title>
        <authorList>
            <person name="Gao C."/>
            <person name="Wang Y."/>
            <person name="Shen Y."/>
            <person name="Yan D."/>
            <person name="He X."/>
            <person name="Dai J."/>
            <person name="Wu Q."/>
        </authorList>
    </citation>
    <scope>NUCLEOTIDE SEQUENCE [LARGE SCALE GENOMIC DNA]</scope>
    <source>
        <strain evidence="2 3">0710</strain>
    </source>
</reference>
<accession>A0A087SQB8</accession>
<dbReference type="KEGG" id="apro:F751_5258"/>
<dbReference type="AlphaFoldDB" id="A0A087SQB8"/>
<evidence type="ECO:0000313" key="3">
    <source>
        <dbReference type="Proteomes" id="UP000028924"/>
    </source>
</evidence>
<name>A0A087SQB8_AUXPR</name>
<evidence type="ECO:0000313" key="2">
    <source>
        <dbReference type="EMBL" id="KFM27922.1"/>
    </source>
</evidence>
<gene>
    <name evidence="2" type="ORF">F751_5258</name>
</gene>
<evidence type="ECO:0000256" key="1">
    <source>
        <dbReference type="SAM" id="MobiDB-lite"/>
    </source>
</evidence>
<dbReference type="Proteomes" id="UP000028924">
    <property type="component" value="Unassembled WGS sequence"/>
</dbReference>
<keyword evidence="3" id="KW-1185">Reference proteome</keyword>
<dbReference type="GeneID" id="23616649"/>
<proteinExistence type="predicted"/>